<evidence type="ECO:0000313" key="3">
    <source>
        <dbReference type="EMBL" id="KAK7435364.1"/>
    </source>
</evidence>
<comment type="caution">
    <text evidence="3">The sequence shown here is derived from an EMBL/GenBank/DDBJ whole genome shotgun (WGS) entry which is preliminary data.</text>
</comment>
<dbReference type="Proteomes" id="UP001498398">
    <property type="component" value="Unassembled WGS sequence"/>
</dbReference>
<feature type="domain" description="DUF5648" evidence="2">
    <location>
        <begin position="41"/>
        <end position="178"/>
    </location>
</feature>
<keyword evidence="1" id="KW-0732">Signal</keyword>
<name>A0ABR1IMV3_9AGAR</name>
<feature type="chain" id="PRO_5047521638" description="DUF5648 domain-containing protein" evidence="1">
    <location>
        <begin position="25"/>
        <end position="180"/>
    </location>
</feature>
<dbReference type="EMBL" id="JBANRG010000108">
    <property type="protein sequence ID" value="KAK7435364.1"/>
    <property type="molecule type" value="Genomic_DNA"/>
</dbReference>
<feature type="signal peptide" evidence="1">
    <location>
        <begin position="1"/>
        <end position="24"/>
    </location>
</feature>
<proteinExistence type="predicted"/>
<protein>
    <recommendedName>
        <fullName evidence="2">DUF5648 domain-containing protein</fullName>
    </recommendedName>
</protein>
<dbReference type="InterPro" id="IPR043708">
    <property type="entry name" value="DUF5648"/>
</dbReference>
<evidence type="ECO:0000313" key="4">
    <source>
        <dbReference type="Proteomes" id="UP001498398"/>
    </source>
</evidence>
<accession>A0ABR1IMV3</accession>
<organism evidence="3 4">
    <name type="scientific">Marasmiellus scandens</name>
    <dbReference type="NCBI Taxonomy" id="2682957"/>
    <lineage>
        <taxon>Eukaryota</taxon>
        <taxon>Fungi</taxon>
        <taxon>Dikarya</taxon>
        <taxon>Basidiomycota</taxon>
        <taxon>Agaricomycotina</taxon>
        <taxon>Agaricomycetes</taxon>
        <taxon>Agaricomycetidae</taxon>
        <taxon>Agaricales</taxon>
        <taxon>Marasmiineae</taxon>
        <taxon>Omphalotaceae</taxon>
        <taxon>Marasmiellus</taxon>
    </lineage>
</organism>
<sequence>MKLTTLTPLTLLAAFMFSTNFVNGSPAQTTYYCPDPYDSVPLLRGYNPSSTDHFYTTNSAEMTNAVKNGGYSREGNAARVFSTKEPSTVPLYRVFSLAAGDHFYTTSAPEKNNAIDNLGYKDEGVAAYIYTSDECGGEPLFRLYNSNAKDHFYTMSAAERDSAVGLGYVLEGIAGYVLPA</sequence>
<evidence type="ECO:0000259" key="2">
    <source>
        <dbReference type="Pfam" id="PF18885"/>
    </source>
</evidence>
<dbReference type="Pfam" id="PF18885">
    <property type="entry name" value="DUF5648"/>
    <property type="match status" value="1"/>
</dbReference>
<keyword evidence="4" id="KW-1185">Reference proteome</keyword>
<gene>
    <name evidence="3" type="ORF">VKT23_019717</name>
</gene>
<reference evidence="3 4" key="1">
    <citation type="submission" date="2024-01" db="EMBL/GenBank/DDBJ databases">
        <title>A draft genome for the cacao thread blight pathogen Marasmiellus scandens.</title>
        <authorList>
            <person name="Baruah I.K."/>
            <person name="Leung J."/>
            <person name="Bukari Y."/>
            <person name="Amoako-Attah I."/>
            <person name="Meinhardt L.W."/>
            <person name="Bailey B.A."/>
            <person name="Cohen S.P."/>
        </authorList>
    </citation>
    <scope>NUCLEOTIDE SEQUENCE [LARGE SCALE GENOMIC DNA]</scope>
    <source>
        <strain evidence="3 4">GH-19</strain>
    </source>
</reference>
<evidence type="ECO:0000256" key="1">
    <source>
        <dbReference type="SAM" id="SignalP"/>
    </source>
</evidence>